<feature type="region of interest" description="Disordered" evidence="1">
    <location>
        <begin position="1"/>
        <end position="20"/>
    </location>
</feature>
<sequence length="120" mass="13691">MGSTKSAQAKQNAHPPSPRTREIEELIHTFEVSELPIRGDKARFEVHYANTGPEKYKGWFIPLKFTIFRQAEGKPVLTSLRYQSGVRECPLEILSFLVCSFILLFVPVLSSITCYFVEIL</sequence>
<keyword evidence="4" id="KW-1185">Reference proteome</keyword>
<feature type="compositionally biased region" description="Polar residues" evidence="1">
    <location>
        <begin position="1"/>
        <end position="11"/>
    </location>
</feature>
<reference evidence="3 4" key="1">
    <citation type="journal article" date="2019" name="Sci. Rep.">
        <title>Orb-weaving spider Araneus ventricosus genome elucidates the spidroin gene catalogue.</title>
        <authorList>
            <person name="Kono N."/>
            <person name="Nakamura H."/>
            <person name="Ohtoshi R."/>
            <person name="Moran D.A.P."/>
            <person name="Shinohara A."/>
            <person name="Yoshida Y."/>
            <person name="Fujiwara M."/>
            <person name="Mori M."/>
            <person name="Tomita M."/>
            <person name="Arakawa K."/>
        </authorList>
    </citation>
    <scope>NUCLEOTIDE SEQUENCE [LARGE SCALE GENOMIC DNA]</scope>
</reference>
<accession>A0A4Y2H703</accession>
<name>A0A4Y2H703_ARAVE</name>
<dbReference type="Proteomes" id="UP000499080">
    <property type="component" value="Unassembled WGS sequence"/>
</dbReference>
<protein>
    <submittedName>
        <fullName evidence="3">Uncharacterized protein</fullName>
    </submittedName>
</protein>
<evidence type="ECO:0000313" key="4">
    <source>
        <dbReference type="Proteomes" id="UP000499080"/>
    </source>
</evidence>
<feature type="transmembrane region" description="Helical" evidence="2">
    <location>
        <begin position="93"/>
        <end position="117"/>
    </location>
</feature>
<comment type="caution">
    <text evidence="3">The sequence shown here is derived from an EMBL/GenBank/DDBJ whole genome shotgun (WGS) entry which is preliminary data.</text>
</comment>
<organism evidence="3 4">
    <name type="scientific">Araneus ventricosus</name>
    <name type="common">Orbweaver spider</name>
    <name type="synonym">Epeira ventricosa</name>
    <dbReference type="NCBI Taxonomy" id="182803"/>
    <lineage>
        <taxon>Eukaryota</taxon>
        <taxon>Metazoa</taxon>
        <taxon>Ecdysozoa</taxon>
        <taxon>Arthropoda</taxon>
        <taxon>Chelicerata</taxon>
        <taxon>Arachnida</taxon>
        <taxon>Araneae</taxon>
        <taxon>Araneomorphae</taxon>
        <taxon>Entelegynae</taxon>
        <taxon>Araneoidea</taxon>
        <taxon>Araneidae</taxon>
        <taxon>Araneus</taxon>
    </lineage>
</organism>
<dbReference type="AlphaFoldDB" id="A0A4Y2H703"/>
<keyword evidence="2" id="KW-1133">Transmembrane helix</keyword>
<evidence type="ECO:0000256" key="2">
    <source>
        <dbReference type="SAM" id="Phobius"/>
    </source>
</evidence>
<keyword evidence="2" id="KW-0812">Transmembrane</keyword>
<gene>
    <name evidence="3" type="ORF">AVEN_102679_1</name>
</gene>
<evidence type="ECO:0000256" key="1">
    <source>
        <dbReference type="SAM" id="MobiDB-lite"/>
    </source>
</evidence>
<evidence type="ECO:0000313" key="3">
    <source>
        <dbReference type="EMBL" id="GBM61900.1"/>
    </source>
</evidence>
<dbReference type="EMBL" id="BGPR01257647">
    <property type="protein sequence ID" value="GBM61900.1"/>
    <property type="molecule type" value="Genomic_DNA"/>
</dbReference>
<proteinExistence type="predicted"/>
<keyword evidence="2" id="KW-0472">Membrane</keyword>